<dbReference type="AlphaFoldDB" id="A0A9P5HGF9"/>
<reference evidence="6" key="1">
    <citation type="submission" date="2020-03" db="EMBL/GenBank/DDBJ databases">
        <title>Draft Genome Sequence of Cylindrodendrum hubeiense.</title>
        <authorList>
            <person name="Buettner E."/>
            <person name="Kellner H."/>
        </authorList>
    </citation>
    <scope>NUCLEOTIDE SEQUENCE</scope>
    <source>
        <strain evidence="6">IHI 201604</strain>
    </source>
</reference>
<feature type="repeat" description="ANK" evidence="3">
    <location>
        <begin position="840"/>
        <end position="872"/>
    </location>
</feature>
<keyword evidence="7" id="KW-1185">Reference proteome</keyword>
<dbReference type="PROSITE" id="PS50297">
    <property type="entry name" value="ANK_REP_REGION"/>
    <property type="match status" value="5"/>
</dbReference>
<dbReference type="OrthoDB" id="194358at2759"/>
<feature type="signal peptide" evidence="5">
    <location>
        <begin position="1"/>
        <end position="21"/>
    </location>
</feature>
<feature type="repeat" description="ANK" evidence="3">
    <location>
        <begin position="938"/>
        <end position="970"/>
    </location>
</feature>
<accession>A0A9P5HGF9</accession>
<proteinExistence type="predicted"/>
<protein>
    <recommendedName>
        <fullName evidence="8">Ankyrin repeat protein</fullName>
    </recommendedName>
</protein>
<feature type="repeat" description="ANK" evidence="3">
    <location>
        <begin position="807"/>
        <end position="839"/>
    </location>
</feature>
<dbReference type="PROSITE" id="PS50088">
    <property type="entry name" value="ANK_REPEAT"/>
    <property type="match status" value="5"/>
</dbReference>
<feature type="region of interest" description="Disordered" evidence="4">
    <location>
        <begin position="960"/>
        <end position="1009"/>
    </location>
</feature>
<organism evidence="6 7">
    <name type="scientific">Cylindrodendrum hubeiense</name>
    <dbReference type="NCBI Taxonomy" id="595255"/>
    <lineage>
        <taxon>Eukaryota</taxon>
        <taxon>Fungi</taxon>
        <taxon>Dikarya</taxon>
        <taxon>Ascomycota</taxon>
        <taxon>Pezizomycotina</taxon>
        <taxon>Sordariomycetes</taxon>
        <taxon>Hypocreomycetidae</taxon>
        <taxon>Hypocreales</taxon>
        <taxon>Nectriaceae</taxon>
        <taxon>Cylindrodendrum</taxon>
    </lineage>
</organism>
<sequence>MLATSYLGFLIAVSLIQSVAADTGDEFSNNLFSDLAPLLALFGERVTMQFMSQSMGWADNVILAMAPLGIITAIVSAIRVGGPSWLKALVGRARENLAVAEADLMSSTSGEVCELWNGQEVVRCMGSAEVVELICLLPEDMQRMESSSDVPKIVTRELKEVLELSVQVDFKQWCLCGFIVQFVGLRGMHFSASIAQLIAVVLMSCLRAWVRRGLAMPPQSKSLIPGFELEWFTTALRDLGSATWPDNSSSDNAIKDWRIVTGGTQTYETLELASESEESEAREIHDSEAHKMMTIRRGLGKLVRWRGPPSQEAILLARAIEITMDTIFSHSSTAVWQFEARSTQSDAQSIYVHLQRQTGNWRVRLDEIEAVLSLWLYSVNKEENIRYQEQPEGQMVEEILPSDDDRDPWPRIEGSLAKRSLRILGTATRAIYRDLQWWIPRDMSGIIGAEKDEEGTLVVANHRVIGGLSPEMTSATSDNGSHKYRSRELEALNIDEAGKLVDEEEKSYTLLATESYDPLKLVYARNMFSSFMRAAAKVLPAPIEGGADIIRHSDINSTNSWQQFTLRNGRLLKLAQDIHSTGLGSPDQIYLSIIPPLSVEQKLPQADAIIELAQQHAKQYEERQHWKEASDVYLWLFRIAKTFQEQIDITAGPIVNTFSEHSRIATRATAILLEFLRILIVTIELRKDQQYGEMNMRGLEELKIALQKELKASNQETLTILFRLYKSQGRPWSHDLVEEDESIEQEIEFTGGESESTGGESESIEEHTIYPSTFNFTELHQITQSGYEWEMKRHLEHGNDPSPKDIHDWTPLHYAAATKSAKLARTLLENRADVNARDLIEWTPLHYACQRGDNSIVLDIIRQGAERDARGKDGLTPLHCAVMNGHIDVVCSLIEAGATADILDASGNTPLLSAAYRGHKGVIQYLWQVVNKRLRNNKGRTVLHLAAMAGKSDVVEWLVNPGTDKSEGADKDAKDADGSTPLHGAARHGHTDTVTVLCPERLRGERERA</sequence>
<dbReference type="Gene3D" id="1.25.40.20">
    <property type="entry name" value="Ankyrin repeat-containing domain"/>
    <property type="match status" value="3"/>
</dbReference>
<dbReference type="Pfam" id="PF12796">
    <property type="entry name" value="Ank_2"/>
    <property type="match status" value="1"/>
</dbReference>
<feature type="chain" id="PRO_5040350805" description="Ankyrin repeat protein" evidence="5">
    <location>
        <begin position="22"/>
        <end position="1009"/>
    </location>
</feature>
<feature type="compositionally biased region" description="Basic and acidic residues" evidence="4">
    <location>
        <begin position="1000"/>
        <end position="1009"/>
    </location>
</feature>
<gene>
    <name evidence="6" type="ORF">G7Z17_g3123</name>
</gene>
<dbReference type="Pfam" id="PF13857">
    <property type="entry name" value="Ank_5"/>
    <property type="match status" value="1"/>
</dbReference>
<dbReference type="InterPro" id="IPR002110">
    <property type="entry name" value="Ankyrin_rpt"/>
</dbReference>
<dbReference type="PANTHER" id="PTHR24161:SF124">
    <property type="entry name" value="TRANSIENT RECEPTOR POTENTIAL CHANNEL PYREXIA"/>
    <property type="match status" value="1"/>
</dbReference>
<keyword evidence="1" id="KW-0677">Repeat</keyword>
<evidence type="ECO:0000256" key="2">
    <source>
        <dbReference type="ARBA" id="ARBA00023043"/>
    </source>
</evidence>
<keyword evidence="2 3" id="KW-0040">ANK repeat</keyword>
<dbReference type="PANTHER" id="PTHR24161">
    <property type="entry name" value="ANK_REP_REGION DOMAIN-CONTAINING PROTEIN-RELATED"/>
    <property type="match status" value="1"/>
</dbReference>
<feature type="repeat" description="ANK" evidence="3">
    <location>
        <begin position="977"/>
        <end position="997"/>
    </location>
</feature>
<feature type="compositionally biased region" description="Basic and acidic residues" evidence="4">
    <location>
        <begin position="964"/>
        <end position="977"/>
    </location>
</feature>
<name>A0A9P5HGF9_9HYPO</name>
<dbReference type="Proteomes" id="UP000722485">
    <property type="component" value="Unassembled WGS sequence"/>
</dbReference>
<dbReference type="EMBL" id="JAANBB010000036">
    <property type="protein sequence ID" value="KAF7554153.1"/>
    <property type="molecule type" value="Genomic_DNA"/>
</dbReference>
<feature type="repeat" description="ANK" evidence="3">
    <location>
        <begin position="873"/>
        <end position="905"/>
    </location>
</feature>
<keyword evidence="5" id="KW-0732">Signal</keyword>
<evidence type="ECO:0000256" key="5">
    <source>
        <dbReference type="SAM" id="SignalP"/>
    </source>
</evidence>
<evidence type="ECO:0000256" key="3">
    <source>
        <dbReference type="PROSITE-ProRule" id="PRU00023"/>
    </source>
</evidence>
<comment type="caution">
    <text evidence="6">The sequence shown here is derived from an EMBL/GenBank/DDBJ whole genome shotgun (WGS) entry which is preliminary data.</text>
</comment>
<evidence type="ECO:0000313" key="6">
    <source>
        <dbReference type="EMBL" id="KAF7554153.1"/>
    </source>
</evidence>
<dbReference type="SUPFAM" id="SSF48403">
    <property type="entry name" value="Ankyrin repeat"/>
    <property type="match status" value="1"/>
</dbReference>
<dbReference type="InterPro" id="IPR036770">
    <property type="entry name" value="Ankyrin_rpt-contain_sf"/>
</dbReference>
<evidence type="ECO:0000256" key="4">
    <source>
        <dbReference type="SAM" id="MobiDB-lite"/>
    </source>
</evidence>
<evidence type="ECO:0008006" key="8">
    <source>
        <dbReference type="Google" id="ProtNLM"/>
    </source>
</evidence>
<dbReference type="SMART" id="SM00248">
    <property type="entry name" value="ANK"/>
    <property type="match status" value="6"/>
</dbReference>
<evidence type="ECO:0000313" key="7">
    <source>
        <dbReference type="Proteomes" id="UP000722485"/>
    </source>
</evidence>
<evidence type="ECO:0000256" key="1">
    <source>
        <dbReference type="ARBA" id="ARBA00022737"/>
    </source>
</evidence>
<dbReference type="Pfam" id="PF00023">
    <property type="entry name" value="Ank"/>
    <property type="match status" value="1"/>
</dbReference>